<protein>
    <submittedName>
        <fullName evidence="1">Uncharacterized protein</fullName>
    </submittedName>
</protein>
<name>A0AA38UF88_9AGAR</name>
<evidence type="ECO:0000313" key="2">
    <source>
        <dbReference type="Proteomes" id="UP001163846"/>
    </source>
</evidence>
<accession>A0AA38UF88</accession>
<organism evidence="1 2">
    <name type="scientific">Lentinula raphanica</name>
    <dbReference type="NCBI Taxonomy" id="153919"/>
    <lineage>
        <taxon>Eukaryota</taxon>
        <taxon>Fungi</taxon>
        <taxon>Dikarya</taxon>
        <taxon>Basidiomycota</taxon>
        <taxon>Agaricomycotina</taxon>
        <taxon>Agaricomycetes</taxon>
        <taxon>Agaricomycetidae</taxon>
        <taxon>Agaricales</taxon>
        <taxon>Marasmiineae</taxon>
        <taxon>Omphalotaceae</taxon>
        <taxon>Lentinula</taxon>
    </lineage>
</organism>
<dbReference type="EMBL" id="MU806149">
    <property type="protein sequence ID" value="KAJ3839056.1"/>
    <property type="molecule type" value="Genomic_DNA"/>
</dbReference>
<dbReference type="AlphaFoldDB" id="A0AA38UF88"/>
<sequence length="77" mass="8369">MPMLLSSKTKHILWALKVSFSLANALPKRSLMPSNHIPLLSPSSLSSSSSTCPQLVLEDRTTNCPQSPLLSSMHLLP</sequence>
<proteinExistence type="predicted"/>
<reference evidence="1" key="1">
    <citation type="submission" date="2022-08" db="EMBL/GenBank/DDBJ databases">
        <authorList>
            <consortium name="DOE Joint Genome Institute"/>
            <person name="Min B."/>
            <person name="Riley R."/>
            <person name="Sierra-Patev S."/>
            <person name="Naranjo-Ortiz M."/>
            <person name="Looney B."/>
            <person name="Konkel Z."/>
            <person name="Slot J.C."/>
            <person name="Sakamoto Y."/>
            <person name="Steenwyk J.L."/>
            <person name="Rokas A."/>
            <person name="Carro J."/>
            <person name="Camarero S."/>
            <person name="Ferreira P."/>
            <person name="Molpeceres G."/>
            <person name="Ruiz-Duenas F.J."/>
            <person name="Serrano A."/>
            <person name="Henrissat B."/>
            <person name="Drula E."/>
            <person name="Hughes K.W."/>
            <person name="Mata J.L."/>
            <person name="Ishikawa N.K."/>
            <person name="Vargas-Isla R."/>
            <person name="Ushijima S."/>
            <person name="Smith C.A."/>
            <person name="Ahrendt S."/>
            <person name="Andreopoulos W."/>
            <person name="He G."/>
            <person name="Labutti K."/>
            <person name="Lipzen A."/>
            <person name="Ng V."/>
            <person name="Sandor L."/>
            <person name="Barry K."/>
            <person name="Martinez A.T."/>
            <person name="Xiao Y."/>
            <person name="Gibbons J.G."/>
            <person name="Terashima K."/>
            <person name="Hibbett D.S."/>
            <person name="Grigoriev I.V."/>
        </authorList>
    </citation>
    <scope>NUCLEOTIDE SEQUENCE</scope>
    <source>
        <strain evidence="1">TFB9207</strain>
    </source>
</reference>
<dbReference type="Proteomes" id="UP001163846">
    <property type="component" value="Unassembled WGS sequence"/>
</dbReference>
<comment type="caution">
    <text evidence="1">The sequence shown here is derived from an EMBL/GenBank/DDBJ whole genome shotgun (WGS) entry which is preliminary data.</text>
</comment>
<keyword evidence="2" id="KW-1185">Reference proteome</keyword>
<evidence type="ECO:0000313" key="1">
    <source>
        <dbReference type="EMBL" id="KAJ3839056.1"/>
    </source>
</evidence>
<gene>
    <name evidence="1" type="ORF">F5878DRAFT_617642</name>
</gene>